<keyword evidence="2" id="KW-0539">Nucleus</keyword>
<evidence type="ECO:0000313" key="5">
    <source>
        <dbReference type="WBParaSite" id="Hba_08269"/>
    </source>
</evidence>
<dbReference type="InterPro" id="IPR027417">
    <property type="entry name" value="P-loop_NTPase"/>
</dbReference>
<keyword evidence="4" id="KW-1185">Reference proteome</keyword>
<evidence type="ECO:0000313" key="4">
    <source>
        <dbReference type="Proteomes" id="UP000095283"/>
    </source>
</evidence>
<proteinExistence type="predicted"/>
<dbReference type="PANTHER" id="PTHR46457:SF1">
    <property type="entry name" value="DNA REPAIR PROTEIN RAD51 HOMOLOG 4"/>
    <property type="match status" value="1"/>
</dbReference>
<feature type="domain" description="Rad51-like C-terminal" evidence="3">
    <location>
        <begin position="20"/>
        <end position="184"/>
    </location>
</feature>
<dbReference type="SUPFAM" id="SSF52540">
    <property type="entry name" value="P-loop containing nucleoside triphosphate hydrolases"/>
    <property type="match status" value="1"/>
</dbReference>
<dbReference type="AlphaFoldDB" id="A0A1I7WSV3"/>
<dbReference type="Gene3D" id="3.40.50.300">
    <property type="entry name" value="P-loop containing nucleotide triphosphate hydrolases"/>
    <property type="match status" value="1"/>
</dbReference>
<name>A0A1I7WSV3_HETBA</name>
<evidence type="ECO:0000256" key="1">
    <source>
        <dbReference type="ARBA" id="ARBA00004123"/>
    </source>
</evidence>
<dbReference type="GO" id="GO:0005815">
    <property type="term" value="C:microtubule organizing center"/>
    <property type="evidence" value="ECO:0007669"/>
    <property type="project" value="TreeGrafter"/>
</dbReference>
<dbReference type="GO" id="GO:0000724">
    <property type="term" value="P:double-strand break repair via homologous recombination"/>
    <property type="evidence" value="ECO:0007669"/>
    <property type="project" value="TreeGrafter"/>
</dbReference>
<dbReference type="PANTHER" id="PTHR46457">
    <property type="entry name" value="DNA REPAIR PROTEIN RAD51 HOMOLOG 4"/>
    <property type="match status" value="1"/>
</dbReference>
<dbReference type="GO" id="GO:0033063">
    <property type="term" value="C:Rad51B-Rad51C-Rad51D-XRCC2 complex"/>
    <property type="evidence" value="ECO:0007669"/>
    <property type="project" value="TreeGrafter"/>
</dbReference>
<dbReference type="GO" id="GO:0000723">
    <property type="term" value="P:telomere maintenance"/>
    <property type="evidence" value="ECO:0007669"/>
    <property type="project" value="TreeGrafter"/>
</dbReference>
<organism evidence="4 5">
    <name type="scientific">Heterorhabditis bacteriophora</name>
    <name type="common">Entomopathogenic nematode worm</name>
    <dbReference type="NCBI Taxonomy" id="37862"/>
    <lineage>
        <taxon>Eukaryota</taxon>
        <taxon>Metazoa</taxon>
        <taxon>Ecdysozoa</taxon>
        <taxon>Nematoda</taxon>
        <taxon>Chromadorea</taxon>
        <taxon>Rhabditida</taxon>
        <taxon>Rhabditina</taxon>
        <taxon>Rhabditomorpha</taxon>
        <taxon>Strongyloidea</taxon>
        <taxon>Heterorhabditidae</taxon>
        <taxon>Heterorhabditis</taxon>
    </lineage>
</organism>
<comment type="subcellular location">
    <subcellularLocation>
        <location evidence="1">Nucleus</location>
    </subcellularLocation>
</comment>
<reference evidence="5" key="1">
    <citation type="submission" date="2016-11" db="UniProtKB">
        <authorList>
            <consortium name="WormBaseParasite"/>
        </authorList>
    </citation>
    <scope>IDENTIFICATION</scope>
</reference>
<evidence type="ECO:0000259" key="3">
    <source>
        <dbReference type="Pfam" id="PF08423"/>
    </source>
</evidence>
<dbReference type="Pfam" id="PF08423">
    <property type="entry name" value="Rad51"/>
    <property type="match status" value="1"/>
</dbReference>
<dbReference type="WBParaSite" id="Hba_08269">
    <property type="protein sequence ID" value="Hba_08269"/>
    <property type="gene ID" value="Hba_08269"/>
</dbReference>
<dbReference type="GO" id="GO:0003697">
    <property type="term" value="F:single-stranded DNA binding"/>
    <property type="evidence" value="ECO:0007669"/>
    <property type="project" value="TreeGrafter"/>
</dbReference>
<dbReference type="GO" id="GO:0008094">
    <property type="term" value="F:ATP-dependent activity, acting on DNA"/>
    <property type="evidence" value="ECO:0007669"/>
    <property type="project" value="TreeGrafter"/>
</dbReference>
<dbReference type="InterPro" id="IPR051988">
    <property type="entry name" value="HRR_RAD51_Paralog"/>
</dbReference>
<accession>A0A1I7WSV3</accession>
<dbReference type="GO" id="GO:0007131">
    <property type="term" value="P:reciprocal meiotic recombination"/>
    <property type="evidence" value="ECO:0007669"/>
    <property type="project" value="TreeGrafter"/>
</dbReference>
<dbReference type="GO" id="GO:0000400">
    <property type="term" value="F:four-way junction DNA binding"/>
    <property type="evidence" value="ECO:0007669"/>
    <property type="project" value="TreeGrafter"/>
</dbReference>
<dbReference type="Proteomes" id="UP000095283">
    <property type="component" value="Unplaced"/>
</dbReference>
<protein>
    <submittedName>
        <fullName evidence="5">Rad51 domain-containing protein</fullName>
    </submittedName>
</protein>
<dbReference type="InterPro" id="IPR013632">
    <property type="entry name" value="Rad51_C"/>
</dbReference>
<evidence type="ECO:0000256" key="2">
    <source>
        <dbReference type="ARBA" id="ARBA00023242"/>
    </source>
</evidence>
<sequence>MSLVKETALDAMIRLGVPLQLNLGIEEVDNPIACRLKPCELYEIVGELAVGKTQVCYSIVADQLMNTEYDVVWFDMNGSFRSERLLAYIEQNSPDSDRLYCLDRIFVCRIQDALSLFGALKRVANSTEMDRVRLVIVDNIGCILEKTIWTMRDGGADMQRIILQALNDLTDDGVTVITTNHLVSF</sequence>
<dbReference type="GO" id="GO:0005657">
    <property type="term" value="C:replication fork"/>
    <property type="evidence" value="ECO:0007669"/>
    <property type="project" value="TreeGrafter"/>
</dbReference>
<dbReference type="GO" id="GO:0042148">
    <property type="term" value="P:DNA strand invasion"/>
    <property type="evidence" value="ECO:0007669"/>
    <property type="project" value="TreeGrafter"/>
</dbReference>